<accession>A0AAN9MRE2</accession>
<sequence length="89" mass="10453">MIASEYSFLGKKGKVSMCLERHHMTPQSTFKATRYPVTSASNVSLKHVGRVSKHVFIWQEYKCQPDYLKSKRMVQFSLCKFIPKDYKIF</sequence>
<evidence type="ECO:0000313" key="1">
    <source>
        <dbReference type="EMBL" id="KAK7359474.1"/>
    </source>
</evidence>
<proteinExistence type="predicted"/>
<dbReference type="AlphaFoldDB" id="A0AAN9MRE2"/>
<organism evidence="1 2">
    <name type="scientific">Canavalia gladiata</name>
    <name type="common">Sword bean</name>
    <name type="synonym">Dolichos gladiatus</name>
    <dbReference type="NCBI Taxonomy" id="3824"/>
    <lineage>
        <taxon>Eukaryota</taxon>
        <taxon>Viridiplantae</taxon>
        <taxon>Streptophyta</taxon>
        <taxon>Embryophyta</taxon>
        <taxon>Tracheophyta</taxon>
        <taxon>Spermatophyta</taxon>
        <taxon>Magnoliopsida</taxon>
        <taxon>eudicotyledons</taxon>
        <taxon>Gunneridae</taxon>
        <taxon>Pentapetalae</taxon>
        <taxon>rosids</taxon>
        <taxon>fabids</taxon>
        <taxon>Fabales</taxon>
        <taxon>Fabaceae</taxon>
        <taxon>Papilionoideae</taxon>
        <taxon>50 kb inversion clade</taxon>
        <taxon>NPAAA clade</taxon>
        <taxon>indigoferoid/millettioid clade</taxon>
        <taxon>Phaseoleae</taxon>
        <taxon>Canavalia</taxon>
    </lineage>
</organism>
<dbReference type="Proteomes" id="UP001367508">
    <property type="component" value="Unassembled WGS sequence"/>
</dbReference>
<dbReference type="EMBL" id="JAYMYQ010000001">
    <property type="protein sequence ID" value="KAK7359474.1"/>
    <property type="molecule type" value="Genomic_DNA"/>
</dbReference>
<comment type="caution">
    <text evidence="1">The sequence shown here is derived from an EMBL/GenBank/DDBJ whole genome shotgun (WGS) entry which is preliminary data.</text>
</comment>
<protein>
    <submittedName>
        <fullName evidence="1">Uncharacterized protein</fullName>
    </submittedName>
</protein>
<gene>
    <name evidence="1" type="ORF">VNO77_01434</name>
</gene>
<evidence type="ECO:0000313" key="2">
    <source>
        <dbReference type="Proteomes" id="UP001367508"/>
    </source>
</evidence>
<name>A0AAN9MRE2_CANGL</name>
<reference evidence="1 2" key="1">
    <citation type="submission" date="2024-01" db="EMBL/GenBank/DDBJ databases">
        <title>The genomes of 5 underutilized Papilionoideae crops provide insights into root nodulation and disease resistanc.</title>
        <authorList>
            <person name="Jiang F."/>
        </authorList>
    </citation>
    <scope>NUCLEOTIDE SEQUENCE [LARGE SCALE GENOMIC DNA]</scope>
    <source>
        <strain evidence="1">LVBAO_FW01</strain>
        <tissue evidence="1">Leaves</tissue>
    </source>
</reference>
<keyword evidence="2" id="KW-1185">Reference proteome</keyword>